<evidence type="ECO:0000313" key="2">
    <source>
        <dbReference type="EMBL" id="KAL2267567.1"/>
    </source>
</evidence>
<evidence type="ECO:0000313" key="3">
    <source>
        <dbReference type="Proteomes" id="UP001600064"/>
    </source>
</evidence>
<gene>
    <name evidence="2" type="ORF">VTJ83DRAFT_4844</name>
</gene>
<reference evidence="2 3" key="1">
    <citation type="journal article" date="2024" name="Commun. Biol.">
        <title>Comparative genomic analysis of thermophilic fungi reveals convergent evolutionary adaptations and gene losses.</title>
        <authorList>
            <person name="Steindorff A.S."/>
            <person name="Aguilar-Pontes M.V."/>
            <person name="Robinson A.J."/>
            <person name="Andreopoulos B."/>
            <person name="LaButti K."/>
            <person name="Kuo A."/>
            <person name="Mondo S."/>
            <person name="Riley R."/>
            <person name="Otillar R."/>
            <person name="Haridas S."/>
            <person name="Lipzen A."/>
            <person name="Grimwood J."/>
            <person name="Schmutz J."/>
            <person name="Clum A."/>
            <person name="Reid I.D."/>
            <person name="Moisan M.C."/>
            <person name="Butler G."/>
            <person name="Nguyen T.T.M."/>
            <person name="Dewar K."/>
            <person name="Conant G."/>
            <person name="Drula E."/>
            <person name="Henrissat B."/>
            <person name="Hansel C."/>
            <person name="Singer S."/>
            <person name="Hutchinson M.I."/>
            <person name="de Vries R.P."/>
            <person name="Natvig D.O."/>
            <person name="Powell A.J."/>
            <person name="Tsang A."/>
            <person name="Grigoriev I.V."/>
        </authorList>
    </citation>
    <scope>NUCLEOTIDE SEQUENCE [LARGE SCALE GENOMIC DNA]</scope>
    <source>
        <strain evidence="2 3">ATCC 22073</strain>
    </source>
</reference>
<organism evidence="2 3">
    <name type="scientific">Remersonia thermophila</name>
    <dbReference type="NCBI Taxonomy" id="72144"/>
    <lineage>
        <taxon>Eukaryota</taxon>
        <taxon>Fungi</taxon>
        <taxon>Dikarya</taxon>
        <taxon>Ascomycota</taxon>
        <taxon>Pezizomycotina</taxon>
        <taxon>Sordariomycetes</taxon>
        <taxon>Sordariomycetidae</taxon>
        <taxon>Sordariales</taxon>
        <taxon>Sordariales incertae sedis</taxon>
        <taxon>Remersonia</taxon>
    </lineage>
</organism>
<name>A0ABR4DBB7_9PEZI</name>
<dbReference type="GeneID" id="98126022"/>
<dbReference type="Proteomes" id="UP001600064">
    <property type="component" value="Unassembled WGS sequence"/>
</dbReference>
<feature type="region of interest" description="Disordered" evidence="1">
    <location>
        <begin position="869"/>
        <end position="889"/>
    </location>
</feature>
<dbReference type="InterPro" id="IPR011990">
    <property type="entry name" value="TPR-like_helical_dom_sf"/>
</dbReference>
<comment type="caution">
    <text evidence="2">The sequence shown here is derived from an EMBL/GenBank/DDBJ whole genome shotgun (WGS) entry which is preliminary data.</text>
</comment>
<dbReference type="RefSeq" id="XP_070866294.1">
    <property type="nucleotide sequence ID" value="XM_071011378.1"/>
</dbReference>
<feature type="compositionally biased region" description="Pro residues" evidence="1">
    <location>
        <begin position="9"/>
        <end position="22"/>
    </location>
</feature>
<sequence length="924" mass="101700">MAGLRSSPAPAPEPNHPAIPPVARPLPKLVMPAKATPSWLQSGMEMINAYAFPTNSDIIAKAHDACDTRDPRKLANAVRTVLDAMNHRVAPGNLNRPWIEATARLCRTCREEGKLDDAVALLHRVLAQGPLAESAYFEHEPLALIEELLAHAESLGQDREGGFAACLDKAIALFLPKFAEQPTKANPQVCSLGRRLLELSFSTGRLERIFAIYRRSHLVAGADGADLAGWFIGKLHAVHDYKSAVRIFLTTYAQSSPTAASLRALADRIVNSVELAHNYRADAVLKTMLHVIKRPGNAIKLRPWWVIRLLSSHWKQSGRFNEIEALFEQLHTPKLRDSVFRHEIVYRIMVELALEAGDKAKAESYFRLAVSQNFACLLDVRLLGIFARFEAAAGDWEAVRARFEAMNRAGRPTTKAYGQAFVPVLKAYAETHTVRETEVFLKTYVEEFGVPLCSYTVTLMAKQYAAIRDVHSLIAWLEYCARAGFPVDAAFTNSILVRCRRQWNFPFRDLRTLFRKLRELNPDFVDKHTEQVMADAAWSDSKYAGKAAKGRLLSLRLDMSTLPTRCKLEQAEDVTLAMKGALALNRPRRALWIYKRATHLQVPFSQHALRLAVHAHLTTAPNDFPGAFGLVRAAQSKGEEVTPAINYLLARQLGSLTAPTANNPAETDALIQSALAEYHRAGIHLTEESLHRAAVACLEARQFGGAIRYAHLAAHAHTSSTGGTGSTGSAGDPPLPPSAYAGPCFNLQNFRILLYAYASLVDVDGLRDTVARGLAHPYREKPGCRSALRYARKWIAYSQARASASAEERQRAREVVNKGLAMVVEARKRLRDEGRKLEEAALRIMRAAARDSGREEVDFGTVPWLGEKGAAAAGGQTGGRDGEEEGEAREEIGGIDEVLGLLGCYPEKAQALAGCSGRPAVEAF</sequence>
<dbReference type="EMBL" id="JAZGUE010000004">
    <property type="protein sequence ID" value="KAL2267567.1"/>
    <property type="molecule type" value="Genomic_DNA"/>
</dbReference>
<protein>
    <submittedName>
        <fullName evidence="2">Uncharacterized protein</fullName>
    </submittedName>
</protein>
<accession>A0ABR4DBB7</accession>
<feature type="region of interest" description="Disordered" evidence="1">
    <location>
        <begin position="1"/>
        <end position="22"/>
    </location>
</feature>
<evidence type="ECO:0000256" key="1">
    <source>
        <dbReference type="SAM" id="MobiDB-lite"/>
    </source>
</evidence>
<dbReference type="Gene3D" id="1.25.40.10">
    <property type="entry name" value="Tetratricopeptide repeat domain"/>
    <property type="match status" value="1"/>
</dbReference>
<proteinExistence type="predicted"/>
<keyword evidence="3" id="KW-1185">Reference proteome</keyword>